<evidence type="ECO:0000313" key="5">
    <source>
        <dbReference type="EMBL" id="CAA9541953.1"/>
    </source>
</evidence>
<name>A0A6J4U5Y4_9BACT</name>
<gene>
    <name evidence="5" type="ORF">AVDCRST_MAG73-2028</name>
</gene>
<dbReference type="Gene3D" id="3.40.630.10">
    <property type="entry name" value="Zn peptidases"/>
    <property type="match status" value="1"/>
</dbReference>
<dbReference type="EMBL" id="CADCWE010000128">
    <property type="protein sequence ID" value="CAA9541953.1"/>
    <property type="molecule type" value="Genomic_DNA"/>
</dbReference>
<protein>
    <submittedName>
        <fullName evidence="5">Acetylornithine deacetylase/Succinyl-diaminopimelate desuccinylase and related deacylases</fullName>
    </submittedName>
</protein>
<accession>A0A6J4U5Y4</accession>
<dbReference type="GO" id="GO:0046872">
    <property type="term" value="F:metal ion binding"/>
    <property type="evidence" value="ECO:0007669"/>
    <property type="project" value="UniProtKB-KW"/>
</dbReference>
<keyword evidence="3" id="KW-0378">Hydrolase</keyword>
<dbReference type="PANTHER" id="PTHR43270:SF8">
    <property type="entry name" value="DI- AND TRIPEPTIDASE DUG2-RELATED"/>
    <property type="match status" value="1"/>
</dbReference>
<dbReference type="GO" id="GO:0008233">
    <property type="term" value="F:peptidase activity"/>
    <property type="evidence" value="ECO:0007669"/>
    <property type="project" value="UniProtKB-KW"/>
</dbReference>
<evidence type="ECO:0000259" key="4">
    <source>
        <dbReference type="Pfam" id="PF07687"/>
    </source>
</evidence>
<sequence length="454" mass="48131">MPAHLPAVLAACDRNRERDRADLFRLLAQPSISTQNVGVRECAGLVEAFLDGAGLAAQIIETPGHPMVFGERSGPPGAPTLLLYGHYDVQPPDPLDAWVSPPFEPTVRDGRVYARGAGDNKGQFFAHIAALRAWVETAGQLPVSVKVLLEGEEECGSPHVDGFVAAHRELLAADLVVTADGPAHHETRPQIEYGVRGLLYVEISARGAAHDLHSGNWGGIAPNPVWALVHLLGTVLSPAGEITVEGFHDDVRPLSPAARDAIARIPLDPGAALASVGLTRYAAPEDLGHVERLVGRPTANIAGLHGGYGGEGSKTIIPAEATAKLDFRLVPDQDPDDVYAKLLAHVRRHAPDVAVRRLGAMRPSHTALDHPLAAPLRRALATGFGAEPFDVPLVGGSLPDAVWTRTLGLPSFVVPYANHDEANHAPNENLVLDRFYAGIRTTAALVAELAADGR</sequence>
<dbReference type="Pfam" id="PF01546">
    <property type="entry name" value="Peptidase_M20"/>
    <property type="match status" value="1"/>
</dbReference>
<dbReference type="InterPro" id="IPR036264">
    <property type="entry name" value="Bact_exopeptidase_dim_dom"/>
</dbReference>
<keyword evidence="1" id="KW-0645">Protease</keyword>
<dbReference type="PANTHER" id="PTHR43270">
    <property type="entry name" value="BETA-ALA-HIS DIPEPTIDASE"/>
    <property type="match status" value="1"/>
</dbReference>
<evidence type="ECO:0000256" key="1">
    <source>
        <dbReference type="ARBA" id="ARBA00022670"/>
    </source>
</evidence>
<dbReference type="Gene3D" id="3.30.70.360">
    <property type="match status" value="1"/>
</dbReference>
<dbReference type="GO" id="GO:0006508">
    <property type="term" value="P:proteolysis"/>
    <property type="evidence" value="ECO:0007669"/>
    <property type="project" value="UniProtKB-KW"/>
</dbReference>
<dbReference type="InterPro" id="IPR002933">
    <property type="entry name" value="Peptidase_M20"/>
</dbReference>
<evidence type="ECO:0000256" key="2">
    <source>
        <dbReference type="ARBA" id="ARBA00022723"/>
    </source>
</evidence>
<dbReference type="InterPro" id="IPR011650">
    <property type="entry name" value="Peptidase_M20_dimer"/>
</dbReference>
<dbReference type="AlphaFoldDB" id="A0A6J4U5Y4"/>
<proteinExistence type="predicted"/>
<organism evidence="5">
    <name type="scientific">uncultured Thermomicrobiales bacterium</name>
    <dbReference type="NCBI Taxonomy" id="1645740"/>
    <lineage>
        <taxon>Bacteria</taxon>
        <taxon>Pseudomonadati</taxon>
        <taxon>Thermomicrobiota</taxon>
        <taxon>Thermomicrobia</taxon>
        <taxon>Thermomicrobiales</taxon>
        <taxon>environmental samples</taxon>
    </lineage>
</organism>
<dbReference type="NCBIfam" id="NF006579">
    <property type="entry name" value="PRK09104.1"/>
    <property type="match status" value="1"/>
</dbReference>
<dbReference type="Pfam" id="PF07687">
    <property type="entry name" value="M20_dimer"/>
    <property type="match status" value="1"/>
</dbReference>
<reference evidence="5" key="1">
    <citation type="submission" date="2020-02" db="EMBL/GenBank/DDBJ databases">
        <authorList>
            <person name="Meier V. D."/>
        </authorList>
    </citation>
    <scope>NUCLEOTIDE SEQUENCE</scope>
    <source>
        <strain evidence="5">AVDCRST_MAG73</strain>
    </source>
</reference>
<keyword evidence="2" id="KW-0479">Metal-binding</keyword>
<evidence type="ECO:0000256" key="3">
    <source>
        <dbReference type="ARBA" id="ARBA00022801"/>
    </source>
</evidence>
<dbReference type="InterPro" id="IPR051458">
    <property type="entry name" value="Cyt/Met_Dipeptidase"/>
</dbReference>
<dbReference type="SUPFAM" id="SSF55031">
    <property type="entry name" value="Bacterial exopeptidase dimerisation domain"/>
    <property type="match status" value="1"/>
</dbReference>
<dbReference type="SUPFAM" id="SSF53187">
    <property type="entry name" value="Zn-dependent exopeptidases"/>
    <property type="match status" value="1"/>
</dbReference>
<feature type="domain" description="Peptidase M20 dimerisation" evidence="4">
    <location>
        <begin position="193"/>
        <end position="352"/>
    </location>
</feature>